<dbReference type="PANTHER" id="PTHR37017">
    <property type="entry name" value="AB HYDROLASE-1 DOMAIN-CONTAINING PROTEIN-RELATED"/>
    <property type="match status" value="1"/>
</dbReference>
<dbReference type="InterPro" id="IPR000073">
    <property type="entry name" value="AB_hydrolase_1"/>
</dbReference>
<dbReference type="InterPro" id="IPR029058">
    <property type="entry name" value="AB_hydrolase_fold"/>
</dbReference>
<comment type="caution">
    <text evidence="3">The sequence shown here is derived from an EMBL/GenBank/DDBJ whole genome shotgun (WGS) entry which is preliminary data.</text>
</comment>
<dbReference type="Proteomes" id="UP000444316">
    <property type="component" value="Unassembled WGS sequence"/>
</dbReference>
<keyword evidence="1" id="KW-0732">Signal</keyword>
<evidence type="ECO:0000256" key="1">
    <source>
        <dbReference type="SAM" id="SignalP"/>
    </source>
</evidence>
<dbReference type="AlphaFoldDB" id="A0A845I150"/>
<evidence type="ECO:0000259" key="2">
    <source>
        <dbReference type="Pfam" id="PF12697"/>
    </source>
</evidence>
<reference evidence="3" key="1">
    <citation type="submission" date="2019-12" db="EMBL/GenBank/DDBJ databases">
        <title>Novel species isolated from a subtropical stream in China.</title>
        <authorList>
            <person name="Lu H."/>
        </authorList>
    </citation>
    <scope>NUCLEOTIDE SEQUENCE [LARGE SCALE GENOMIC DNA]</scope>
    <source>
        <strain evidence="3">FT93W</strain>
    </source>
</reference>
<feature type="domain" description="AB hydrolase-1" evidence="2">
    <location>
        <begin position="32"/>
        <end position="244"/>
    </location>
</feature>
<keyword evidence="4" id="KW-1185">Reference proteome</keyword>
<dbReference type="GO" id="GO:0016787">
    <property type="term" value="F:hydrolase activity"/>
    <property type="evidence" value="ECO:0007669"/>
    <property type="project" value="UniProtKB-KW"/>
</dbReference>
<keyword evidence="3" id="KW-0378">Hydrolase</keyword>
<dbReference type="SUPFAM" id="SSF53474">
    <property type="entry name" value="alpha/beta-Hydrolases"/>
    <property type="match status" value="1"/>
</dbReference>
<dbReference type="EMBL" id="WWCL01000001">
    <property type="protein sequence ID" value="MYN44826.1"/>
    <property type="molecule type" value="Genomic_DNA"/>
</dbReference>
<protein>
    <submittedName>
        <fullName evidence="3">Alpha/beta fold hydrolase</fullName>
    </submittedName>
</protein>
<dbReference type="PANTHER" id="PTHR37017:SF11">
    <property type="entry name" value="ESTERASE_LIPASE_THIOESTERASE DOMAIN-CONTAINING PROTEIN"/>
    <property type="match status" value="1"/>
</dbReference>
<accession>A0A845I150</accession>
<dbReference type="InterPro" id="IPR052897">
    <property type="entry name" value="Sec-Metab_Biosynth_Hydrolase"/>
</dbReference>
<evidence type="ECO:0000313" key="4">
    <source>
        <dbReference type="Proteomes" id="UP000444316"/>
    </source>
</evidence>
<dbReference type="RefSeq" id="WP_161034679.1">
    <property type="nucleotide sequence ID" value="NZ_WWCL01000001.1"/>
</dbReference>
<proteinExistence type="predicted"/>
<sequence length="254" mass="26625">MSSITKNLLAAAALSGVAISAGAAPLALKPTVVLVHGAFADGSAWQQVIPLLEARGVKVIAVQNPLTALEDDVAATRRAIEAVDGPVVLVGHSWGGAVITEAGVSDSVRALVYVAAFAPSEGESVADLTRHYPVPSGFSHIVADKYGFLKLTQEGVEKHLAQDVAVEKTKLMTATQGPVRGKNFEQKLAAAAWKGKPSWYIISEQDYMLQTSLQQAMAKKIGAHTVSLNAGHTPQISQPEAVAQVIFEAVSAQQ</sequence>
<gene>
    <name evidence="3" type="ORF">GTP23_07030</name>
</gene>
<evidence type="ECO:0000313" key="3">
    <source>
        <dbReference type="EMBL" id="MYN44826.1"/>
    </source>
</evidence>
<dbReference type="Pfam" id="PF12697">
    <property type="entry name" value="Abhydrolase_6"/>
    <property type="match status" value="1"/>
</dbReference>
<feature type="signal peptide" evidence="1">
    <location>
        <begin position="1"/>
        <end position="23"/>
    </location>
</feature>
<dbReference type="Gene3D" id="3.40.50.1820">
    <property type="entry name" value="alpha/beta hydrolase"/>
    <property type="match status" value="1"/>
</dbReference>
<organism evidence="3 4">
    <name type="scientific">Duganella fentianensis</name>
    <dbReference type="NCBI Taxonomy" id="2692177"/>
    <lineage>
        <taxon>Bacteria</taxon>
        <taxon>Pseudomonadati</taxon>
        <taxon>Pseudomonadota</taxon>
        <taxon>Betaproteobacteria</taxon>
        <taxon>Burkholderiales</taxon>
        <taxon>Oxalobacteraceae</taxon>
        <taxon>Telluria group</taxon>
        <taxon>Duganella</taxon>
    </lineage>
</organism>
<feature type="chain" id="PRO_5032395609" evidence="1">
    <location>
        <begin position="24"/>
        <end position="254"/>
    </location>
</feature>
<name>A0A845I150_9BURK</name>